<dbReference type="InterPro" id="IPR009081">
    <property type="entry name" value="PP-bd_ACP"/>
</dbReference>
<dbReference type="OrthoDB" id="416786at2759"/>
<accession>A0A2J5HXG6</accession>
<dbReference type="InterPro" id="IPR001242">
    <property type="entry name" value="Condensation_dom"/>
</dbReference>
<proteinExistence type="inferred from homology"/>
<evidence type="ECO:0000259" key="5">
    <source>
        <dbReference type="PROSITE" id="PS50075"/>
    </source>
</evidence>
<dbReference type="SUPFAM" id="SSF52777">
    <property type="entry name" value="CoA-dependent acyltransferases"/>
    <property type="match status" value="2"/>
</dbReference>
<reference evidence="7" key="1">
    <citation type="submission" date="2017-12" db="EMBL/GenBank/DDBJ databases">
        <authorList>
            <consortium name="DOE Joint Genome Institute"/>
            <person name="Mondo S.J."/>
            <person name="Kjaerbolling I."/>
            <person name="Vesth T.C."/>
            <person name="Frisvad J.C."/>
            <person name="Nybo J.L."/>
            <person name="Theobald S."/>
            <person name="Kuo A."/>
            <person name="Bowyer P."/>
            <person name="Matsuda Y."/>
            <person name="Lyhne E.K."/>
            <person name="Kogle M.E."/>
            <person name="Clum A."/>
            <person name="Lipzen A."/>
            <person name="Salamov A."/>
            <person name="Ngan C.Y."/>
            <person name="Daum C."/>
            <person name="Chiniquy J."/>
            <person name="Barry K."/>
            <person name="LaButti K."/>
            <person name="Haridas S."/>
            <person name="Simmons B.A."/>
            <person name="Magnuson J.K."/>
            <person name="Mortensen U.H."/>
            <person name="Larsen T.O."/>
            <person name="Grigoriev I.V."/>
            <person name="Baker S.E."/>
            <person name="Andersen M.R."/>
            <person name="Nordberg H.P."/>
            <person name="Cantor M.N."/>
            <person name="Hua S.X."/>
        </authorList>
    </citation>
    <scope>NUCLEOTIDE SEQUENCE [LARGE SCALE GENOMIC DNA]</scope>
    <source>
        <strain evidence="7">IBT 19404</strain>
    </source>
</reference>
<gene>
    <name evidence="6" type="ORF">BDW42DRAFT_167753</name>
</gene>
<dbReference type="GO" id="GO:0005737">
    <property type="term" value="C:cytoplasm"/>
    <property type="evidence" value="ECO:0007669"/>
    <property type="project" value="TreeGrafter"/>
</dbReference>
<evidence type="ECO:0000256" key="4">
    <source>
        <dbReference type="ARBA" id="ARBA00029454"/>
    </source>
</evidence>
<dbReference type="PANTHER" id="PTHR45527:SF11">
    <property type="entry name" value="NONRIBOSOMAL PEPTIDE SYNTHETASE 5"/>
    <property type="match status" value="1"/>
</dbReference>
<dbReference type="Gene3D" id="1.10.1200.10">
    <property type="entry name" value="ACP-like"/>
    <property type="match status" value="1"/>
</dbReference>
<evidence type="ECO:0000256" key="3">
    <source>
        <dbReference type="ARBA" id="ARBA00022598"/>
    </source>
</evidence>
<organism evidence="6 7">
    <name type="scientific">Aspergillus taichungensis</name>
    <dbReference type="NCBI Taxonomy" id="482145"/>
    <lineage>
        <taxon>Eukaryota</taxon>
        <taxon>Fungi</taxon>
        <taxon>Dikarya</taxon>
        <taxon>Ascomycota</taxon>
        <taxon>Pezizomycotina</taxon>
        <taxon>Eurotiomycetes</taxon>
        <taxon>Eurotiomycetidae</taxon>
        <taxon>Eurotiales</taxon>
        <taxon>Aspergillaceae</taxon>
        <taxon>Aspergillus</taxon>
        <taxon>Aspergillus subgen. Circumdati</taxon>
    </lineage>
</organism>
<keyword evidence="3" id="KW-0436">Ligase</keyword>
<dbReference type="SUPFAM" id="SSF47336">
    <property type="entry name" value="ACP-like"/>
    <property type="match status" value="1"/>
</dbReference>
<dbReference type="Gene3D" id="3.30.559.10">
    <property type="entry name" value="Chloramphenicol acetyltransferase-like domain"/>
    <property type="match status" value="1"/>
</dbReference>
<comment type="similarity">
    <text evidence="4">Belongs to the NRP synthetase family.</text>
</comment>
<dbReference type="GO" id="GO:0031177">
    <property type="term" value="F:phosphopantetheine binding"/>
    <property type="evidence" value="ECO:0007669"/>
    <property type="project" value="InterPro"/>
</dbReference>
<evidence type="ECO:0000256" key="1">
    <source>
        <dbReference type="ARBA" id="ARBA00022450"/>
    </source>
</evidence>
<dbReference type="GO" id="GO:0016874">
    <property type="term" value="F:ligase activity"/>
    <property type="evidence" value="ECO:0007669"/>
    <property type="project" value="UniProtKB-KW"/>
</dbReference>
<dbReference type="InterPro" id="IPR036736">
    <property type="entry name" value="ACP-like_sf"/>
</dbReference>
<name>A0A2J5HXG6_9EURO</name>
<dbReference type="Gene3D" id="3.30.559.30">
    <property type="entry name" value="Nonribosomal peptide synthetase, condensation domain"/>
    <property type="match status" value="1"/>
</dbReference>
<protein>
    <submittedName>
        <fullName evidence="6">Condensation domain-domain-containing protein</fullName>
    </submittedName>
</protein>
<dbReference type="SMART" id="SM00823">
    <property type="entry name" value="PKS_PP"/>
    <property type="match status" value="1"/>
</dbReference>
<dbReference type="Pfam" id="PF00550">
    <property type="entry name" value="PP-binding"/>
    <property type="match status" value="1"/>
</dbReference>
<dbReference type="EMBL" id="KZ559531">
    <property type="protein sequence ID" value="PLN81966.1"/>
    <property type="molecule type" value="Genomic_DNA"/>
</dbReference>
<dbReference type="PROSITE" id="PS50075">
    <property type="entry name" value="CARRIER"/>
    <property type="match status" value="1"/>
</dbReference>
<keyword evidence="2" id="KW-0597">Phosphoprotein</keyword>
<evidence type="ECO:0000313" key="7">
    <source>
        <dbReference type="Proteomes" id="UP000235023"/>
    </source>
</evidence>
<dbReference type="AlphaFoldDB" id="A0A2J5HXG6"/>
<dbReference type="InterPro" id="IPR020806">
    <property type="entry name" value="PKS_PP-bd"/>
</dbReference>
<feature type="domain" description="Carrier" evidence="5">
    <location>
        <begin position="23"/>
        <end position="96"/>
    </location>
</feature>
<keyword evidence="1" id="KW-0596">Phosphopantetheine</keyword>
<evidence type="ECO:0000313" key="6">
    <source>
        <dbReference type="EMBL" id="PLN81966.1"/>
    </source>
</evidence>
<keyword evidence="7" id="KW-1185">Reference proteome</keyword>
<dbReference type="Proteomes" id="UP000235023">
    <property type="component" value="Unassembled WGS sequence"/>
</dbReference>
<evidence type="ECO:0000256" key="2">
    <source>
        <dbReference type="ARBA" id="ARBA00022553"/>
    </source>
</evidence>
<dbReference type="GO" id="GO:0044550">
    <property type="term" value="P:secondary metabolite biosynthetic process"/>
    <property type="evidence" value="ECO:0007669"/>
    <property type="project" value="TreeGrafter"/>
</dbReference>
<dbReference type="PANTHER" id="PTHR45527">
    <property type="entry name" value="NONRIBOSOMAL PEPTIDE SYNTHETASE"/>
    <property type="match status" value="1"/>
</dbReference>
<dbReference type="GO" id="GO:0043041">
    <property type="term" value="P:amino acid activation for nonribosomal peptide biosynthetic process"/>
    <property type="evidence" value="ECO:0007669"/>
    <property type="project" value="TreeGrafter"/>
</dbReference>
<dbReference type="Pfam" id="PF00668">
    <property type="entry name" value="Condensation"/>
    <property type="match status" value="1"/>
</dbReference>
<sequence>MIVFWLSMTYSRFPSNRQSIKFQTMDHQLRLIWSRRLGLEPEEIEDDSNFFELDGDSLRAIQIVADAAAEGIVLSVQTLYAHPTIGELSSHLSTGQKQKTLATPFLPSEDPSVIIYPKSLIPVATRVAPVSPTQETFLELHERGEYPLCTYVYEVQGEVCEVAFLQALKTLTAKHPTLRTTWAKTSTGYCQVLLSDSPVQFSTSTMRLEDHYRQVKAQVLPPGQPIVRYDLVRDDGGLTFLTIAINHAFTDVFSRSIIEQDLIQALQRPEEVHRDTESSWVGSFVQFLGANHSWEAEKEYWRRHMQGSSMELLYKTLSDAKSSASIKQVVKDVPSDSSHQVGISTVIVTAWCLALARHSGLRDFGLLNMSMSRTVPFPGIDRLVGPLFKLDMFRFRLRSAHGSIQSTLHDVQHELSAHDGCKYGMPWAPTEGLPEVQCLLNIKLGSRQTQPLTAGDMSILPRQDLESWDLLFQTGIYLMVGPDPEGFGCRMNYRHAHISDEQAKSLFGDFTRLLGLVGRKDACIDQLVGTEERNNGGI</sequence>
<dbReference type="InterPro" id="IPR023213">
    <property type="entry name" value="CAT-like_dom_sf"/>
</dbReference>